<dbReference type="Gene3D" id="3.55.50.30">
    <property type="match status" value="1"/>
</dbReference>
<gene>
    <name evidence="2" type="ORF">JIN87_12210</name>
</gene>
<proteinExistence type="predicted"/>
<evidence type="ECO:0000259" key="1">
    <source>
        <dbReference type="Pfam" id="PF04773"/>
    </source>
</evidence>
<accession>A0A934S0H2</accession>
<dbReference type="PANTHER" id="PTHR30273">
    <property type="entry name" value="PERIPLASMIC SIGNAL SENSOR AND SIGMA FACTOR ACTIVATOR FECR-RELATED"/>
    <property type="match status" value="1"/>
</dbReference>
<dbReference type="RefSeq" id="WP_200355846.1">
    <property type="nucleotide sequence ID" value="NZ_JAENIL010000020.1"/>
</dbReference>
<dbReference type="Proteomes" id="UP000617628">
    <property type="component" value="Unassembled WGS sequence"/>
</dbReference>
<evidence type="ECO:0000313" key="3">
    <source>
        <dbReference type="Proteomes" id="UP000617628"/>
    </source>
</evidence>
<evidence type="ECO:0000313" key="2">
    <source>
        <dbReference type="EMBL" id="MBK1877632.1"/>
    </source>
</evidence>
<dbReference type="InterPro" id="IPR012373">
    <property type="entry name" value="Ferrdict_sens_TM"/>
</dbReference>
<dbReference type="GO" id="GO:0016989">
    <property type="term" value="F:sigma factor antagonist activity"/>
    <property type="evidence" value="ECO:0007669"/>
    <property type="project" value="TreeGrafter"/>
</dbReference>
<keyword evidence="3" id="KW-1185">Reference proteome</keyword>
<dbReference type="Pfam" id="PF04773">
    <property type="entry name" value="FecR"/>
    <property type="match status" value="1"/>
</dbReference>
<feature type="domain" description="FecR protein" evidence="1">
    <location>
        <begin position="120"/>
        <end position="206"/>
    </location>
</feature>
<dbReference type="Gene3D" id="2.60.120.1440">
    <property type="match status" value="1"/>
</dbReference>
<dbReference type="EMBL" id="JAENIL010000020">
    <property type="protein sequence ID" value="MBK1877632.1"/>
    <property type="molecule type" value="Genomic_DNA"/>
</dbReference>
<sequence length="352" mass="38893">MFNHDNNEQEANSLFERAADWFVKCERGLSPDENAQLERELERDPKLQDELDAFFESQQLAQGLSPDLANELLAEAQATSTVSTWWKHMGAMAALLILGIGLFFATHPIDQTTHTEELVATQQTQTHVLPDGSLIRLNSDTRVEVSYSEHERAIQLLSGEALFEVAKDKSRPFSVSIGEVKVLAVGTAFNIKFSDTIDVFVTEGIVSIDSPLLLAHDAVQAIESNVGPSSPLDRGKRVIQGQRAEVIHNENTKAVQLKVTTPDPQTVNQALRWQRSLLTIEAETLEQIAASFEQKTGYKLVIADPKLKQLQFGGRFPSDDALGFLKILNTGYGIPWKKGAEGEFIIGEPDAN</sequence>
<dbReference type="InterPro" id="IPR006860">
    <property type="entry name" value="FecR"/>
</dbReference>
<comment type="caution">
    <text evidence="2">The sequence shown here is derived from an EMBL/GenBank/DDBJ whole genome shotgun (WGS) entry which is preliminary data.</text>
</comment>
<protein>
    <submittedName>
        <fullName evidence="2">FecR domain-containing protein</fullName>
    </submittedName>
</protein>
<organism evidence="2 3">
    <name type="scientific">Pelagicoccus mobilis</name>
    <dbReference type="NCBI Taxonomy" id="415221"/>
    <lineage>
        <taxon>Bacteria</taxon>
        <taxon>Pseudomonadati</taxon>
        <taxon>Verrucomicrobiota</taxon>
        <taxon>Opitutia</taxon>
        <taxon>Puniceicoccales</taxon>
        <taxon>Pelagicoccaceae</taxon>
        <taxon>Pelagicoccus</taxon>
    </lineage>
</organism>
<dbReference type="AlphaFoldDB" id="A0A934S0H2"/>
<reference evidence="2" key="1">
    <citation type="submission" date="2021-01" db="EMBL/GenBank/DDBJ databases">
        <title>Modified the classification status of verrucomicrobia.</title>
        <authorList>
            <person name="Feng X."/>
        </authorList>
    </citation>
    <scope>NUCLEOTIDE SEQUENCE</scope>
    <source>
        <strain evidence="2">KCTC 13126</strain>
    </source>
</reference>
<dbReference type="PANTHER" id="PTHR30273:SF2">
    <property type="entry name" value="PROTEIN FECR"/>
    <property type="match status" value="1"/>
</dbReference>
<dbReference type="PIRSF" id="PIRSF018266">
    <property type="entry name" value="FecR"/>
    <property type="match status" value="1"/>
</dbReference>
<name>A0A934S0H2_9BACT</name>